<dbReference type="NCBIfam" id="TIGR02603">
    <property type="entry name" value="CxxCH_TIGR02603"/>
    <property type="match status" value="1"/>
</dbReference>
<dbReference type="GO" id="GO:0046872">
    <property type="term" value="F:metal ion binding"/>
    <property type="evidence" value="ECO:0007669"/>
    <property type="project" value="UniProtKB-KW"/>
</dbReference>
<evidence type="ECO:0000256" key="4">
    <source>
        <dbReference type="PROSITE-ProRule" id="PRU00433"/>
    </source>
</evidence>
<protein>
    <submittedName>
        <fullName evidence="6">Heme-binding protein</fullName>
    </submittedName>
</protein>
<evidence type="ECO:0000256" key="2">
    <source>
        <dbReference type="ARBA" id="ARBA00022723"/>
    </source>
</evidence>
<gene>
    <name evidence="6" type="ORF">B7P33_00895</name>
</gene>
<dbReference type="Pfam" id="PF23500">
    <property type="entry name" value="DUF7133"/>
    <property type="match status" value="1"/>
</dbReference>
<comment type="caution">
    <text evidence="6">The sequence shown here is derived from an EMBL/GenBank/DDBJ whole genome shotgun (WGS) entry which is preliminary data.</text>
</comment>
<accession>A0A2A4GAA8</accession>
<reference evidence="6 7" key="1">
    <citation type="submission" date="2017-04" db="EMBL/GenBank/DDBJ databases">
        <title>A new member of the family Flavobacteriaceae isolated from ascidians.</title>
        <authorList>
            <person name="Chen L."/>
        </authorList>
    </citation>
    <scope>NUCLEOTIDE SEQUENCE [LARGE SCALE GENOMIC DNA]</scope>
    <source>
        <strain evidence="6 7">HQA918</strain>
    </source>
</reference>
<keyword evidence="2 4" id="KW-0479">Metal-binding</keyword>
<evidence type="ECO:0000259" key="5">
    <source>
        <dbReference type="PROSITE" id="PS51007"/>
    </source>
</evidence>
<dbReference type="AlphaFoldDB" id="A0A2A4GAA8"/>
<dbReference type="SUPFAM" id="SSF46626">
    <property type="entry name" value="Cytochrome c"/>
    <property type="match status" value="1"/>
</dbReference>
<dbReference type="Proteomes" id="UP000219559">
    <property type="component" value="Unassembled WGS sequence"/>
</dbReference>
<proteinExistence type="predicted"/>
<keyword evidence="7" id="KW-1185">Reference proteome</keyword>
<dbReference type="PROSITE" id="PS51007">
    <property type="entry name" value="CYTC"/>
    <property type="match status" value="1"/>
</dbReference>
<dbReference type="GO" id="GO:0020037">
    <property type="term" value="F:heme binding"/>
    <property type="evidence" value="ECO:0007669"/>
    <property type="project" value="InterPro"/>
</dbReference>
<dbReference type="PROSITE" id="PS51257">
    <property type="entry name" value="PROKAR_LIPOPROTEIN"/>
    <property type="match status" value="1"/>
</dbReference>
<dbReference type="SUPFAM" id="SSF48371">
    <property type="entry name" value="ARM repeat"/>
    <property type="match status" value="1"/>
</dbReference>
<evidence type="ECO:0000313" key="7">
    <source>
        <dbReference type="Proteomes" id="UP000219559"/>
    </source>
</evidence>
<keyword evidence="1 4" id="KW-0349">Heme</keyword>
<dbReference type="PANTHER" id="PTHR33546:SF1">
    <property type="entry name" value="LARGE, MULTIFUNCTIONAL SECRETED PROTEIN"/>
    <property type="match status" value="1"/>
</dbReference>
<dbReference type="InterPro" id="IPR016024">
    <property type="entry name" value="ARM-type_fold"/>
</dbReference>
<evidence type="ECO:0000313" key="6">
    <source>
        <dbReference type="EMBL" id="PCE65889.1"/>
    </source>
</evidence>
<dbReference type="InterPro" id="IPR009056">
    <property type="entry name" value="Cyt_c-like_dom"/>
</dbReference>
<dbReference type="InterPro" id="IPR036909">
    <property type="entry name" value="Cyt_c-like_dom_sf"/>
</dbReference>
<dbReference type="PANTHER" id="PTHR33546">
    <property type="entry name" value="LARGE, MULTIFUNCTIONAL SECRETED PROTEIN-RELATED"/>
    <property type="match status" value="1"/>
</dbReference>
<name>A0A2A4GAA8_9FLAO</name>
<dbReference type="OrthoDB" id="9808161at2"/>
<dbReference type="RefSeq" id="WP_097441415.1">
    <property type="nucleotide sequence ID" value="NZ_NBWU01000001.1"/>
</dbReference>
<dbReference type="Gene3D" id="1.25.10.10">
    <property type="entry name" value="Leucine-rich Repeat Variant"/>
    <property type="match status" value="1"/>
</dbReference>
<evidence type="ECO:0000256" key="1">
    <source>
        <dbReference type="ARBA" id="ARBA00022617"/>
    </source>
</evidence>
<sequence>MISTRKSTQILFVLSVLFSVIGCQDEVAQRIPATPIAAADIYQKWNDSLAQKLDWPQEIEFSGFADHNIVPSPACLAVAPNGDVFVGVDMIGSLGKKPGQGRIIKLQDTDNDGRADQYSVFAELDNPRGILPMGNDLYVLHTTFSEVTGIATGMALIKLTDTNGDGVADGSPEYLIRNISSKKFIQSRGTDHATNGIQMGIDGWIYIAVGDFGFHGAVDAAGKAMTQLGGGVLRIRPDGSGMEVYTHGLRNIYDVAIDPFMNIYTRGNTNDGGGWNIRFIHHIQSGEYGYPMLFKHFTNEILPALVDVGGGSGTGALFMEDPNWPEKWNKKPLMADWGRSAIYRHEVSPDRASFTQSEKRMMIVPQVTDLDVDASGRMFLAAWDGAGYSGSPDKGYVVRAVPQGWQYTEGPNFEKSSDSELTQLLESESAKIRLYAQQHLVARKADHVMDQVFALAQNSSASMESRVAAVYTYAQLGGASAIPGLTDLTETAELQEFALRALADRREINAHVPAEPFIAALASTDPRVKAAAIVGIGRLENPALAKHLIDTPMPAVRKEMNAPEEGPHATPNSAIILPHLAVRSLVSLNAVDVCLEAIGSKNTDLALWALKYMHSEKGVDGLIAAYKNTSDPVLSQKLLTSLARLYHKEAPYDGSWWWSTRPDTHGPYYKGIPWEGSAAIGRLIKNEWKLAEGTENEAFFEELNERNRMELVATAMADSGASDEIQMDLDKIKNQKGQIGKASIEDVMLALAEIPGNPQKGKQLFTQQGCVVCHSVEKGQTLKGPYMGQIGSIMNREQIAESILKPNASISQGFSSVYLETKDGSGYSGFISEETAKKIVLRTITGQVHTLQVSDIASREELETSMMPSGLANALSYDEFASLVTYLSTLKK</sequence>
<dbReference type="EMBL" id="NBWU01000001">
    <property type="protein sequence ID" value="PCE65889.1"/>
    <property type="molecule type" value="Genomic_DNA"/>
</dbReference>
<dbReference type="InterPro" id="IPR013427">
    <property type="entry name" value="Haem-bd_dom_put"/>
</dbReference>
<feature type="domain" description="Cytochrome c" evidence="5">
    <location>
        <begin position="756"/>
        <end position="891"/>
    </location>
</feature>
<dbReference type="GO" id="GO:0009055">
    <property type="term" value="F:electron transfer activity"/>
    <property type="evidence" value="ECO:0007669"/>
    <property type="project" value="InterPro"/>
</dbReference>
<dbReference type="SUPFAM" id="SSF50952">
    <property type="entry name" value="Soluble quinoprotein glucose dehydrogenase"/>
    <property type="match status" value="1"/>
</dbReference>
<dbReference type="InterPro" id="IPR055557">
    <property type="entry name" value="DUF7133"/>
</dbReference>
<dbReference type="InterPro" id="IPR011041">
    <property type="entry name" value="Quinoprot_gluc/sorb_DH_b-prop"/>
</dbReference>
<keyword evidence="3 4" id="KW-0408">Iron</keyword>
<dbReference type="Pfam" id="PF00034">
    <property type="entry name" value="Cytochrom_C"/>
    <property type="match status" value="1"/>
</dbReference>
<dbReference type="Gene3D" id="1.10.760.10">
    <property type="entry name" value="Cytochrome c-like domain"/>
    <property type="match status" value="1"/>
</dbReference>
<evidence type="ECO:0000256" key="3">
    <source>
        <dbReference type="ARBA" id="ARBA00023004"/>
    </source>
</evidence>
<organism evidence="6 7">
    <name type="scientific">Sediminicola luteus</name>
    <dbReference type="NCBI Taxonomy" id="319238"/>
    <lineage>
        <taxon>Bacteria</taxon>
        <taxon>Pseudomonadati</taxon>
        <taxon>Bacteroidota</taxon>
        <taxon>Flavobacteriia</taxon>
        <taxon>Flavobacteriales</taxon>
        <taxon>Flavobacteriaceae</taxon>
        <taxon>Sediminicola</taxon>
    </lineage>
</organism>
<dbReference type="InterPro" id="IPR011042">
    <property type="entry name" value="6-blade_b-propeller_TolB-like"/>
</dbReference>
<dbReference type="Gene3D" id="2.120.10.30">
    <property type="entry name" value="TolB, C-terminal domain"/>
    <property type="match status" value="1"/>
</dbReference>
<dbReference type="InterPro" id="IPR011989">
    <property type="entry name" value="ARM-like"/>
</dbReference>